<protein>
    <submittedName>
        <fullName evidence="3">Uncharacterized protein</fullName>
    </submittedName>
</protein>
<evidence type="ECO:0000256" key="1">
    <source>
        <dbReference type="SAM" id="MobiDB-lite"/>
    </source>
</evidence>
<dbReference type="EMBL" id="OU503047">
    <property type="protein sequence ID" value="CAI9773381.1"/>
    <property type="molecule type" value="Genomic_DNA"/>
</dbReference>
<feature type="region of interest" description="Disordered" evidence="1">
    <location>
        <begin position="121"/>
        <end position="157"/>
    </location>
</feature>
<organism evidence="3 4">
    <name type="scientific">Fraxinus pennsylvanica</name>
    <dbReference type="NCBI Taxonomy" id="56036"/>
    <lineage>
        <taxon>Eukaryota</taxon>
        <taxon>Viridiplantae</taxon>
        <taxon>Streptophyta</taxon>
        <taxon>Embryophyta</taxon>
        <taxon>Tracheophyta</taxon>
        <taxon>Spermatophyta</taxon>
        <taxon>Magnoliopsida</taxon>
        <taxon>eudicotyledons</taxon>
        <taxon>Gunneridae</taxon>
        <taxon>Pentapetalae</taxon>
        <taxon>asterids</taxon>
        <taxon>lamiids</taxon>
        <taxon>Lamiales</taxon>
        <taxon>Oleaceae</taxon>
        <taxon>Oleeae</taxon>
        <taxon>Fraxinus</taxon>
    </lineage>
</organism>
<keyword evidence="2" id="KW-0472">Membrane</keyword>
<feature type="compositionally biased region" description="Basic and acidic residues" evidence="1">
    <location>
        <begin position="140"/>
        <end position="151"/>
    </location>
</feature>
<dbReference type="PANTHER" id="PTHR34947:SF2">
    <property type="entry name" value="TRANSMEMBRANE PROTEIN"/>
    <property type="match status" value="1"/>
</dbReference>
<dbReference type="PANTHER" id="PTHR34947">
    <property type="entry name" value="TRANSMEMBRANE PROTEIN"/>
    <property type="match status" value="1"/>
</dbReference>
<dbReference type="AlphaFoldDB" id="A0AAD2E3E9"/>
<keyword evidence="4" id="KW-1185">Reference proteome</keyword>
<feature type="transmembrane region" description="Helical" evidence="2">
    <location>
        <begin position="12"/>
        <end position="30"/>
    </location>
</feature>
<keyword evidence="2" id="KW-1133">Transmembrane helix</keyword>
<accession>A0AAD2E3E9</accession>
<name>A0AAD2E3E9_9LAMI</name>
<proteinExistence type="predicted"/>
<evidence type="ECO:0000313" key="3">
    <source>
        <dbReference type="EMBL" id="CAI9773381.1"/>
    </source>
</evidence>
<evidence type="ECO:0000256" key="2">
    <source>
        <dbReference type="SAM" id="Phobius"/>
    </source>
</evidence>
<sequence length="219" mass="25108">MAFDQPLKKKSQLLLLSVSVFSFIFSYSLWCSSLLYSFKVYFTAYPIQLVTHALNKNCIFLLCNGLLVFLAKTSGLVHSRAGFDLNDLLQKKIGDGLQTLSLDHENESASVETLIENVTTAMEDQDRGQSENCEGEGKEEDQKVYEESKSEPDDDEEEILNINAEQDYKKEEETLDLIAFEEQDYKEDDNDAECESTEELNKKFEDFIRRMKEEITTTA</sequence>
<gene>
    <name evidence="3" type="ORF">FPE_LOCUS20811</name>
</gene>
<keyword evidence="2" id="KW-0812">Transmembrane</keyword>
<evidence type="ECO:0000313" key="4">
    <source>
        <dbReference type="Proteomes" id="UP000834106"/>
    </source>
</evidence>
<reference evidence="3" key="1">
    <citation type="submission" date="2023-05" db="EMBL/GenBank/DDBJ databases">
        <authorList>
            <person name="Huff M."/>
        </authorList>
    </citation>
    <scope>NUCLEOTIDE SEQUENCE</scope>
</reference>
<feature type="transmembrane region" description="Helical" evidence="2">
    <location>
        <begin position="50"/>
        <end position="71"/>
    </location>
</feature>
<dbReference type="Proteomes" id="UP000834106">
    <property type="component" value="Chromosome 12"/>
</dbReference>